<evidence type="ECO:0000313" key="2">
    <source>
        <dbReference type="EMBL" id="GER41565.1"/>
    </source>
</evidence>
<evidence type="ECO:0000256" key="1">
    <source>
        <dbReference type="SAM" id="MobiDB-lite"/>
    </source>
</evidence>
<accession>A0A5A7Q8H1</accession>
<keyword evidence="3" id="KW-1185">Reference proteome</keyword>
<gene>
    <name evidence="2" type="ORF">STAS_18285</name>
</gene>
<dbReference type="EMBL" id="BKCP01006150">
    <property type="protein sequence ID" value="GER41565.1"/>
    <property type="molecule type" value="Genomic_DNA"/>
</dbReference>
<feature type="compositionally biased region" description="Low complexity" evidence="1">
    <location>
        <begin position="58"/>
        <end position="71"/>
    </location>
</feature>
<comment type="caution">
    <text evidence="2">The sequence shown here is derived from an EMBL/GenBank/DDBJ whole genome shotgun (WGS) entry which is preliminary data.</text>
</comment>
<protein>
    <submittedName>
        <fullName evidence="2">Fruitless transcript variant P2-1-B</fullName>
    </submittedName>
</protein>
<feature type="region of interest" description="Disordered" evidence="1">
    <location>
        <begin position="55"/>
        <end position="74"/>
    </location>
</feature>
<evidence type="ECO:0000313" key="3">
    <source>
        <dbReference type="Proteomes" id="UP000325081"/>
    </source>
</evidence>
<reference evidence="3" key="1">
    <citation type="journal article" date="2019" name="Curr. Biol.">
        <title>Genome Sequence of Striga asiatica Provides Insight into the Evolution of Plant Parasitism.</title>
        <authorList>
            <person name="Yoshida S."/>
            <person name="Kim S."/>
            <person name="Wafula E.K."/>
            <person name="Tanskanen J."/>
            <person name="Kim Y.M."/>
            <person name="Honaas L."/>
            <person name="Yang Z."/>
            <person name="Spallek T."/>
            <person name="Conn C.E."/>
            <person name="Ichihashi Y."/>
            <person name="Cheong K."/>
            <person name="Cui S."/>
            <person name="Der J.P."/>
            <person name="Gundlach H."/>
            <person name="Jiao Y."/>
            <person name="Hori C."/>
            <person name="Ishida J.K."/>
            <person name="Kasahara H."/>
            <person name="Kiba T."/>
            <person name="Kim M.S."/>
            <person name="Koo N."/>
            <person name="Laohavisit A."/>
            <person name="Lee Y.H."/>
            <person name="Lumba S."/>
            <person name="McCourt P."/>
            <person name="Mortimer J.C."/>
            <person name="Mutuku J.M."/>
            <person name="Nomura T."/>
            <person name="Sasaki-Sekimoto Y."/>
            <person name="Seto Y."/>
            <person name="Wang Y."/>
            <person name="Wakatake T."/>
            <person name="Sakakibara H."/>
            <person name="Demura T."/>
            <person name="Yamaguchi S."/>
            <person name="Yoneyama K."/>
            <person name="Manabe R.I."/>
            <person name="Nelson D.C."/>
            <person name="Schulman A.H."/>
            <person name="Timko M.P."/>
            <person name="dePamphilis C.W."/>
            <person name="Choi D."/>
            <person name="Shirasu K."/>
        </authorList>
    </citation>
    <scope>NUCLEOTIDE SEQUENCE [LARGE SCALE GENOMIC DNA]</scope>
    <source>
        <strain evidence="3">cv. UVA1</strain>
    </source>
</reference>
<dbReference type="Proteomes" id="UP000325081">
    <property type="component" value="Unassembled WGS sequence"/>
</dbReference>
<organism evidence="2 3">
    <name type="scientific">Striga asiatica</name>
    <name type="common">Asiatic witchweed</name>
    <name type="synonym">Buchnera asiatica</name>
    <dbReference type="NCBI Taxonomy" id="4170"/>
    <lineage>
        <taxon>Eukaryota</taxon>
        <taxon>Viridiplantae</taxon>
        <taxon>Streptophyta</taxon>
        <taxon>Embryophyta</taxon>
        <taxon>Tracheophyta</taxon>
        <taxon>Spermatophyta</taxon>
        <taxon>Magnoliopsida</taxon>
        <taxon>eudicotyledons</taxon>
        <taxon>Gunneridae</taxon>
        <taxon>Pentapetalae</taxon>
        <taxon>asterids</taxon>
        <taxon>lamiids</taxon>
        <taxon>Lamiales</taxon>
        <taxon>Orobanchaceae</taxon>
        <taxon>Buchnereae</taxon>
        <taxon>Striga</taxon>
    </lineage>
</organism>
<proteinExistence type="predicted"/>
<dbReference type="OrthoDB" id="2020646at2759"/>
<sequence>MNIAVPVDPLHWQISLTPRPLFALRQMSCTPRAAVNHTACNASPSPNSPRAICEHRPQQQAAASRHQSRSSICQHPRSRELCVSVEFHRSFYPPRPRVFGEAFWKTRCIKFCSR</sequence>
<name>A0A5A7Q8H1_STRAF</name>
<dbReference type="AlphaFoldDB" id="A0A5A7Q8H1"/>